<evidence type="ECO:0000313" key="2">
    <source>
        <dbReference type="EMBL" id="NEI50040.1"/>
    </source>
</evidence>
<protein>
    <submittedName>
        <fullName evidence="2">DUF1330 domain-containing protein</fullName>
    </submittedName>
</protein>
<feature type="domain" description="DUF1330" evidence="1">
    <location>
        <begin position="4"/>
        <end position="96"/>
    </location>
</feature>
<dbReference type="InterPro" id="IPR011008">
    <property type="entry name" value="Dimeric_a/b-barrel"/>
</dbReference>
<reference evidence="2 3" key="1">
    <citation type="submission" date="2019-12" db="EMBL/GenBank/DDBJ databases">
        <title>Rhizobium genotypes associated with high levels of biological nitrogen fixation by grain legumes in a temperate-maritime cropping system.</title>
        <authorList>
            <person name="Maluk M."/>
            <person name="Francesc Ferrando Molina F."/>
            <person name="Lopez Del Egido L."/>
            <person name="Lafos M."/>
            <person name="Langarica-Fuentes A."/>
            <person name="Gebre Yohannes G."/>
            <person name="Young M.W."/>
            <person name="Martin P."/>
            <person name="Gantlett R."/>
            <person name="Kenicer G."/>
            <person name="Hawes C."/>
            <person name="Begg G.S."/>
            <person name="Quilliam R.S."/>
            <person name="Squire G.R."/>
            <person name="Poole P.S."/>
            <person name="Young P.W."/>
            <person name="Iannetta P.M."/>
            <person name="James E.K."/>
        </authorList>
    </citation>
    <scope>NUCLEOTIDE SEQUENCE [LARGE SCALE GENOMIC DNA]</scope>
    <source>
        <strain evidence="2 3">JHI985</strain>
    </source>
</reference>
<evidence type="ECO:0000313" key="3">
    <source>
        <dbReference type="Proteomes" id="UP000661163"/>
    </source>
</evidence>
<dbReference type="Proteomes" id="UP000661163">
    <property type="component" value="Unassembled WGS sequence"/>
</dbReference>
<name>A0AAE5C3H9_9HYPH</name>
<dbReference type="Pfam" id="PF07045">
    <property type="entry name" value="DUF1330"/>
    <property type="match status" value="1"/>
</dbReference>
<dbReference type="AlphaFoldDB" id="A0AAE5C3H9"/>
<gene>
    <name evidence="2" type="ORF">GR217_20300</name>
</gene>
<sequence length="96" mass="10458">MIKSAYLVVDLDIHDPEAIADYRSKALPLVVKAGGRLIALDDAPLELEGWQATNMLIIEFLDMDAIRGLFASPEYAPLAHQRQASAGSRIIALRGV</sequence>
<dbReference type="PANTHER" id="PTHR41521">
    <property type="match status" value="1"/>
</dbReference>
<dbReference type="Gene3D" id="3.30.70.100">
    <property type="match status" value="1"/>
</dbReference>
<dbReference type="RefSeq" id="WP_130681549.1">
    <property type="nucleotide sequence ID" value="NZ_JAJAEH010000003.1"/>
</dbReference>
<organism evidence="2 3">
    <name type="scientific">Rhizobium ruizarguesonis</name>
    <dbReference type="NCBI Taxonomy" id="2081791"/>
    <lineage>
        <taxon>Bacteria</taxon>
        <taxon>Pseudomonadati</taxon>
        <taxon>Pseudomonadota</taxon>
        <taxon>Alphaproteobacteria</taxon>
        <taxon>Hyphomicrobiales</taxon>
        <taxon>Rhizobiaceae</taxon>
        <taxon>Rhizobium/Agrobacterium group</taxon>
        <taxon>Rhizobium</taxon>
    </lineage>
</organism>
<dbReference type="SUPFAM" id="SSF54909">
    <property type="entry name" value="Dimeric alpha+beta barrel"/>
    <property type="match status" value="1"/>
</dbReference>
<accession>A0AAE5C3H9</accession>
<comment type="caution">
    <text evidence="2">The sequence shown here is derived from an EMBL/GenBank/DDBJ whole genome shotgun (WGS) entry which is preliminary data.</text>
</comment>
<dbReference type="InterPro" id="IPR010753">
    <property type="entry name" value="DUF1330"/>
</dbReference>
<proteinExistence type="predicted"/>
<evidence type="ECO:0000259" key="1">
    <source>
        <dbReference type="Pfam" id="PF07045"/>
    </source>
</evidence>
<dbReference type="PANTHER" id="PTHR41521:SF4">
    <property type="entry name" value="BLR0684 PROTEIN"/>
    <property type="match status" value="1"/>
</dbReference>
<dbReference type="EMBL" id="WUFC01000017">
    <property type="protein sequence ID" value="NEI50040.1"/>
    <property type="molecule type" value="Genomic_DNA"/>
</dbReference>